<dbReference type="PaxDb" id="3847-GLYMA17G06531.1"/>
<dbReference type="EnsemblPlants" id="KRH02762">
    <property type="protein sequence ID" value="KRH02762"/>
    <property type="gene ID" value="GLYMA_17G057900"/>
</dbReference>
<dbReference type="Proteomes" id="UP000008827">
    <property type="component" value="Chromosome 17"/>
</dbReference>
<proteinExistence type="predicted"/>
<evidence type="ECO:0000313" key="3">
    <source>
        <dbReference type="Proteomes" id="UP000008827"/>
    </source>
</evidence>
<dbReference type="HOGENOM" id="CLU_2642949_0_0_1"/>
<name>K7MK42_SOYBN</name>
<evidence type="ECO:0000313" key="2">
    <source>
        <dbReference type="EnsemblPlants" id="KRH02762"/>
    </source>
</evidence>
<reference evidence="1 2" key="1">
    <citation type="journal article" date="2010" name="Nature">
        <title>Genome sequence of the palaeopolyploid soybean.</title>
        <authorList>
            <person name="Schmutz J."/>
            <person name="Cannon S.B."/>
            <person name="Schlueter J."/>
            <person name="Ma J."/>
            <person name="Mitros T."/>
            <person name="Nelson W."/>
            <person name="Hyten D.L."/>
            <person name="Song Q."/>
            <person name="Thelen J.J."/>
            <person name="Cheng J."/>
            <person name="Xu D."/>
            <person name="Hellsten U."/>
            <person name="May G.D."/>
            <person name="Yu Y."/>
            <person name="Sakurai T."/>
            <person name="Umezawa T."/>
            <person name="Bhattacharyya M.K."/>
            <person name="Sandhu D."/>
            <person name="Valliyodan B."/>
            <person name="Lindquist E."/>
            <person name="Peto M."/>
            <person name="Grant D."/>
            <person name="Shu S."/>
            <person name="Goodstein D."/>
            <person name="Barry K."/>
            <person name="Futrell-Griggs M."/>
            <person name="Abernathy B."/>
            <person name="Du J."/>
            <person name="Tian Z."/>
            <person name="Zhu L."/>
            <person name="Gill N."/>
            <person name="Joshi T."/>
            <person name="Libault M."/>
            <person name="Sethuraman A."/>
            <person name="Zhang X.-C."/>
            <person name="Shinozaki K."/>
            <person name="Nguyen H.T."/>
            <person name="Wing R.A."/>
            <person name="Cregan P."/>
            <person name="Specht J."/>
            <person name="Grimwood J."/>
            <person name="Rokhsar D."/>
            <person name="Stacey G."/>
            <person name="Shoemaker R.C."/>
            <person name="Jackson S.A."/>
        </authorList>
    </citation>
    <scope>NUCLEOTIDE SEQUENCE</scope>
    <source>
        <strain evidence="2">cv. Williams 82</strain>
        <tissue evidence="1">Callus</tissue>
    </source>
</reference>
<evidence type="ECO:0000313" key="1">
    <source>
        <dbReference type="EMBL" id="KRH02762.1"/>
    </source>
</evidence>
<accession>K7MK42</accession>
<reference evidence="1" key="3">
    <citation type="submission" date="2018-07" db="EMBL/GenBank/DDBJ databases">
        <title>WGS assembly of Glycine max.</title>
        <authorList>
            <person name="Schmutz J."/>
            <person name="Cannon S."/>
            <person name="Schlueter J."/>
            <person name="Ma J."/>
            <person name="Mitros T."/>
            <person name="Nelson W."/>
            <person name="Hyten D."/>
            <person name="Song Q."/>
            <person name="Thelen J."/>
            <person name="Cheng J."/>
            <person name="Xu D."/>
            <person name="Hellsten U."/>
            <person name="May G."/>
            <person name="Yu Y."/>
            <person name="Sakurai T."/>
            <person name="Umezawa T."/>
            <person name="Bhattacharyya M."/>
            <person name="Sandhu D."/>
            <person name="Valliyodan B."/>
            <person name="Lindquist E."/>
            <person name="Peto M."/>
            <person name="Grant D."/>
            <person name="Shu S."/>
            <person name="Goodstein D."/>
            <person name="Barry K."/>
            <person name="Futrell-Griggs M."/>
            <person name="Abernathy B."/>
            <person name="Du J."/>
            <person name="Tian Z."/>
            <person name="Zhu L."/>
            <person name="Gill N."/>
            <person name="Joshi T."/>
            <person name="Libault M."/>
            <person name="Sethuraman A."/>
            <person name="Zhang X."/>
            <person name="Shinozaki K."/>
            <person name="Nguyen H."/>
            <person name="Wing R."/>
            <person name="Cregan P."/>
            <person name="Specht J."/>
            <person name="Grimwood J."/>
            <person name="Rokhsar D."/>
            <person name="Stacey G."/>
            <person name="Shoemaker R."/>
            <person name="Jackson S."/>
        </authorList>
    </citation>
    <scope>NUCLEOTIDE SEQUENCE</scope>
    <source>
        <tissue evidence="1">Callus</tissue>
    </source>
</reference>
<dbReference type="EMBL" id="CM000850">
    <property type="protein sequence ID" value="KRH02762.1"/>
    <property type="molecule type" value="Genomic_DNA"/>
</dbReference>
<organism evidence="1">
    <name type="scientific">Glycine max</name>
    <name type="common">Soybean</name>
    <name type="synonym">Glycine hispida</name>
    <dbReference type="NCBI Taxonomy" id="3847"/>
    <lineage>
        <taxon>Eukaryota</taxon>
        <taxon>Viridiplantae</taxon>
        <taxon>Streptophyta</taxon>
        <taxon>Embryophyta</taxon>
        <taxon>Tracheophyta</taxon>
        <taxon>Spermatophyta</taxon>
        <taxon>Magnoliopsida</taxon>
        <taxon>eudicotyledons</taxon>
        <taxon>Gunneridae</taxon>
        <taxon>Pentapetalae</taxon>
        <taxon>rosids</taxon>
        <taxon>fabids</taxon>
        <taxon>Fabales</taxon>
        <taxon>Fabaceae</taxon>
        <taxon>Papilionoideae</taxon>
        <taxon>50 kb inversion clade</taxon>
        <taxon>NPAAA clade</taxon>
        <taxon>indigoferoid/millettioid clade</taxon>
        <taxon>Phaseoleae</taxon>
        <taxon>Glycine</taxon>
        <taxon>Glycine subgen. Soja</taxon>
    </lineage>
</organism>
<sequence>MTPSPPNMPHDYFTIFTLCNRIPKNRIYVSFPPLDEISVHDLSAVLFRKAKATLPVVESVFNGHNSTRIRTLTLGKY</sequence>
<dbReference type="InParanoid" id="K7MK42"/>
<gene>
    <name evidence="1" type="ORF">GLYMA_17G057900</name>
</gene>
<dbReference type="Gramene" id="KRH02762">
    <property type="protein sequence ID" value="KRH02762"/>
    <property type="gene ID" value="GLYMA_17G057900"/>
</dbReference>
<protein>
    <submittedName>
        <fullName evidence="1 2">Uncharacterized protein</fullName>
    </submittedName>
</protein>
<keyword evidence="3" id="KW-1185">Reference proteome</keyword>
<reference evidence="2" key="2">
    <citation type="submission" date="2018-02" db="UniProtKB">
        <authorList>
            <consortium name="EnsemblPlants"/>
        </authorList>
    </citation>
    <scope>IDENTIFICATION</scope>
    <source>
        <strain evidence="2">Williams 82</strain>
    </source>
</reference>
<dbReference type="AlphaFoldDB" id="K7MK42"/>